<evidence type="ECO:0000256" key="8">
    <source>
        <dbReference type="ARBA" id="ARBA00023012"/>
    </source>
</evidence>
<dbReference type="Gene3D" id="3.30.450.40">
    <property type="match status" value="1"/>
</dbReference>
<evidence type="ECO:0000256" key="9">
    <source>
        <dbReference type="ARBA" id="ARBA00059827"/>
    </source>
</evidence>
<comment type="catalytic activity">
    <reaction evidence="1">
        <text>ATP + protein L-histidine = ADP + protein N-phospho-L-histidine.</text>
        <dbReference type="EC" id="2.7.13.3"/>
    </reaction>
</comment>
<dbReference type="GO" id="GO:0005524">
    <property type="term" value="F:ATP binding"/>
    <property type="evidence" value="ECO:0007669"/>
    <property type="project" value="UniProtKB-KW"/>
</dbReference>
<dbReference type="InterPro" id="IPR011712">
    <property type="entry name" value="Sig_transdc_His_kin_sub3_dim/P"/>
</dbReference>
<dbReference type="InterPro" id="IPR001610">
    <property type="entry name" value="PAC"/>
</dbReference>
<feature type="domain" description="PAC" evidence="12">
    <location>
        <begin position="252"/>
        <end position="304"/>
    </location>
</feature>
<dbReference type="Pfam" id="PF08447">
    <property type="entry name" value="PAS_3"/>
    <property type="match status" value="2"/>
</dbReference>
<evidence type="ECO:0000256" key="7">
    <source>
        <dbReference type="ARBA" id="ARBA00022840"/>
    </source>
</evidence>
<proteinExistence type="predicted"/>
<dbReference type="PANTHER" id="PTHR24421">
    <property type="entry name" value="NITRATE/NITRITE SENSOR PROTEIN NARX-RELATED"/>
    <property type="match status" value="1"/>
</dbReference>
<dbReference type="PROSITE" id="PS50113">
    <property type="entry name" value="PAC"/>
    <property type="match status" value="3"/>
</dbReference>
<feature type="domain" description="PAS" evidence="11">
    <location>
        <begin position="454"/>
        <end position="498"/>
    </location>
</feature>
<evidence type="ECO:0000256" key="6">
    <source>
        <dbReference type="ARBA" id="ARBA00022777"/>
    </source>
</evidence>
<dbReference type="InterPro" id="IPR003018">
    <property type="entry name" value="GAF"/>
</dbReference>
<dbReference type="InterPro" id="IPR013767">
    <property type="entry name" value="PAS_fold"/>
</dbReference>
<dbReference type="SUPFAM" id="SSF55874">
    <property type="entry name" value="ATPase domain of HSP90 chaperone/DNA topoisomerase II/histidine kinase"/>
    <property type="match status" value="1"/>
</dbReference>
<dbReference type="SUPFAM" id="SSF55781">
    <property type="entry name" value="GAF domain-like"/>
    <property type="match status" value="1"/>
</dbReference>
<organism evidence="13 14">
    <name type="scientific">Aquisphaera giovannonii</name>
    <dbReference type="NCBI Taxonomy" id="406548"/>
    <lineage>
        <taxon>Bacteria</taxon>
        <taxon>Pseudomonadati</taxon>
        <taxon>Planctomycetota</taxon>
        <taxon>Planctomycetia</taxon>
        <taxon>Isosphaerales</taxon>
        <taxon>Isosphaeraceae</taxon>
        <taxon>Aquisphaera</taxon>
    </lineage>
</organism>
<feature type="domain" description="PAS" evidence="11">
    <location>
        <begin position="555"/>
        <end position="607"/>
    </location>
</feature>
<dbReference type="GO" id="GO:0006355">
    <property type="term" value="P:regulation of DNA-templated transcription"/>
    <property type="evidence" value="ECO:0007669"/>
    <property type="project" value="InterPro"/>
</dbReference>
<dbReference type="InterPro" id="IPR050482">
    <property type="entry name" value="Sensor_HK_TwoCompSys"/>
</dbReference>
<evidence type="ECO:0000256" key="4">
    <source>
        <dbReference type="ARBA" id="ARBA00022679"/>
    </source>
</evidence>
<dbReference type="EMBL" id="CP042997">
    <property type="protein sequence ID" value="QEH32275.1"/>
    <property type="molecule type" value="Genomic_DNA"/>
</dbReference>
<feature type="domain" description="PAC" evidence="12">
    <location>
        <begin position="376"/>
        <end position="428"/>
    </location>
</feature>
<dbReference type="Gene3D" id="3.30.565.10">
    <property type="entry name" value="Histidine kinase-like ATPase, C-terminal domain"/>
    <property type="match status" value="1"/>
</dbReference>
<dbReference type="GO" id="GO:0046983">
    <property type="term" value="F:protein dimerization activity"/>
    <property type="evidence" value="ECO:0007669"/>
    <property type="project" value="InterPro"/>
</dbReference>
<dbReference type="InterPro" id="IPR029016">
    <property type="entry name" value="GAF-like_dom_sf"/>
</dbReference>
<dbReference type="Gene3D" id="3.30.450.20">
    <property type="entry name" value="PAS domain"/>
    <property type="match status" value="4"/>
</dbReference>
<dbReference type="GO" id="GO:0016020">
    <property type="term" value="C:membrane"/>
    <property type="evidence" value="ECO:0007669"/>
    <property type="project" value="InterPro"/>
</dbReference>
<feature type="domain" description="PAC" evidence="12">
    <location>
        <begin position="504"/>
        <end position="554"/>
    </location>
</feature>
<dbReference type="SMART" id="SM00387">
    <property type="entry name" value="HATPase_c"/>
    <property type="match status" value="1"/>
</dbReference>
<dbReference type="Pfam" id="PF07730">
    <property type="entry name" value="HisKA_3"/>
    <property type="match status" value="1"/>
</dbReference>
<sequence>MAGKGAALERLAAASSRLWGIVDEREGLAEILSAAMEMVAADRGAVHVLDEPRGMLVAAARRGYAGDIPGHLLEVPAGEESPAARALRAGGCTAIEDVEADPALAEGWPIVRASGCRAMRCAPMLGREGRPLGALSVFFRSPGRPRGAAPGCLELAARLAAGFRERCRADAAVRADLERLRRAFAIGRFGIWECAIPAGPVSWSPEVFAVAGVPADAPGGARGDLFRWVHPGDRDALRRRVAEARAKEGLPFEHEFRIVGVDGAIRWLNARAGPGRDAAGGEPRLVGVVAEITDRKGAEAALRESQGRLSALVDATSYAVFRMSPDWAELRQVDGRGFIPETPTPTRDWLDAYVDPEEQPRVLAAIDKAMRTRGVYELEHRVKRPDGARGWVLSRAVPIVDAHGDVLEWFGAASDVTARKKAEAELLASRARFAAAFRISPDALSISRLADDLLLEVNPAWERLFGFRPDEALGRTSLEVGLFADPADRGRTVALLREGGGAILNLDVDIRRKSGEVRHASLSCNRIEVDGQDCLLTIVRDVTERRRAEEELLDRQARLSAILNAATDAIITIDRRGVIESVNPATEALFGYQGAELVGRNIRMLMPVPYDDHHDEYLARCGETGDRRIIGIGREVSALRKDGTTFPIELTVGEIDHKGLFTGFIHDLTRRRELEREVVEAASQEQRRIGQDLHDTAAQELTALNILAADLAEALQGDPAGNGLLADRLVAGLRRCQRQMRAVIRGLLPVPIFREGLMAALEDLAERTRRDGESSCVFECDEPVLVADNLTATHLYLIAQEAVHNALKHARAGSIRITLTDGGGLTLRVADDGVGMPILREDGAGLGLRIMQNRAAIIGARLSFEDASPSGTIVTCDLGRKPDV</sequence>
<dbReference type="InterPro" id="IPR035965">
    <property type="entry name" value="PAS-like_dom_sf"/>
</dbReference>
<dbReference type="RefSeq" id="WP_168221588.1">
    <property type="nucleotide sequence ID" value="NZ_CP042997.1"/>
</dbReference>
<dbReference type="Gene3D" id="1.20.5.1930">
    <property type="match status" value="1"/>
</dbReference>
<gene>
    <name evidence="13" type="primary">fixL_1</name>
    <name evidence="13" type="ORF">OJF2_07440</name>
</gene>
<dbReference type="NCBIfam" id="TIGR00229">
    <property type="entry name" value="sensory_box"/>
    <property type="match status" value="4"/>
</dbReference>
<reference evidence="13 14" key="1">
    <citation type="submission" date="2019-08" db="EMBL/GenBank/DDBJ databases">
        <title>Deep-cultivation of Planctomycetes and their phenomic and genomic characterization uncovers novel biology.</title>
        <authorList>
            <person name="Wiegand S."/>
            <person name="Jogler M."/>
            <person name="Boedeker C."/>
            <person name="Pinto D."/>
            <person name="Vollmers J."/>
            <person name="Rivas-Marin E."/>
            <person name="Kohn T."/>
            <person name="Peeters S.H."/>
            <person name="Heuer A."/>
            <person name="Rast P."/>
            <person name="Oberbeckmann S."/>
            <person name="Bunk B."/>
            <person name="Jeske O."/>
            <person name="Meyerdierks A."/>
            <person name="Storesund J.E."/>
            <person name="Kallscheuer N."/>
            <person name="Luecker S."/>
            <person name="Lage O.M."/>
            <person name="Pohl T."/>
            <person name="Merkel B.J."/>
            <person name="Hornburger P."/>
            <person name="Mueller R.-W."/>
            <person name="Bruemmer F."/>
            <person name="Labrenz M."/>
            <person name="Spormann A.M."/>
            <person name="Op den Camp H."/>
            <person name="Overmann J."/>
            <person name="Amann R."/>
            <person name="Jetten M.S.M."/>
            <person name="Mascher T."/>
            <person name="Medema M.H."/>
            <person name="Devos D.P."/>
            <person name="Kaster A.-K."/>
            <person name="Ovreas L."/>
            <person name="Rohde M."/>
            <person name="Galperin M.Y."/>
            <person name="Jogler C."/>
        </authorList>
    </citation>
    <scope>NUCLEOTIDE SEQUENCE [LARGE SCALE GENOMIC DNA]</scope>
    <source>
        <strain evidence="13 14">OJF2</strain>
    </source>
</reference>
<dbReference type="AlphaFoldDB" id="A0A5B9VWW7"/>
<keyword evidence="6" id="KW-0418">Kinase</keyword>
<dbReference type="KEGG" id="agv:OJF2_07440"/>
<dbReference type="SMART" id="SM00065">
    <property type="entry name" value="GAF"/>
    <property type="match status" value="1"/>
</dbReference>
<evidence type="ECO:0000256" key="1">
    <source>
        <dbReference type="ARBA" id="ARBA00000085"/>
    </source>
</evidence>
<keyword evidence="4 13" id="KW-0808">Transferase</keyword>
<dbReference type="GO" id="GO:0000155">
    <property type="term" value="F:phosphorelay sensor kinase activity"/>
    <property type="evidence" value="ECO:0007669"/>
    <property type="project" value="InterPro"/>
</dbReference>
<keyword evidence="8" id="KW-0902">Two-component regulatory system</keyword>
<evidence type="ECO:0000256" key="3">
    <source>
        <dbReference type="ARBA" id="ARBA00022553"/>
    </source>
</evidence>
<evidence type="ECO:0000256" key="5">
    <source>
        <dbReference type="ARBA" id="ARBA00022741"/>
    </source>
</evidence>
<comment type="function">
    <text evidence="9">Putative oxygen sensor; modulates the activity of FixJ, a transcriptional activator of nitrogen fixation fixK gene. FixL probably acts as a kinase that phosphorylates FixJ.</text>
</comment>
<dbReference type="CDD" id="cd16917">
    <property type="entry name" value="HATPase_UhpB-NarQ-NarX-like"/>
    <property type="match status" value="1"/>
</dbReference>
<dbReference type="CDD" id="cd00130">
    <property type="entry name" value="PAS"/>
    <property type="match status" value="4"/>
</dbReference>
<dbReference type="InterPro" id="IPR000700">
    <property type="entry name" value="PAS-assoc_C"/>
</dbReference>
<keyword evidence="7" id="KW-0067">ATP-binding</keyword>
<dbReference type="InterPro" id="IPR003594">
    <property type="entry name" value="HATPase_dom"/>
</dbReference>
<keyword evidence="5" id="KW-0547">Nucleotide-binding</keyword>
<dbReference type="SUPFAM" id="SSF55785">
    <property type="entry name" value="PYP-like sensor domain (PAS domain)"/>
    <property type="match status" value="4"/>
</dbReference>
<dbReference type="SMART" id="SM00086">
    <property type="entry name" value="PAC"/>
    <property type="match status" value="4"/>
</dbReference>
<dbReference type="InterPro" id="IPR000014">
    <property type="entry name" value="PAS"/>
</dbReference>
<dbReference type="EC" id="2.7.13.3" evidence="2"/>
<keyword evidence="14" id="KW-1185">Reference proteome</keyword>
<keyword evidence="3" id="KW-0597">Phosphoprotein</keyword>
<accession>A0A5B9VWW7</accession>
<evidence type="ECO:0000256" key="2">
    <source>
        <dbReference type="ARBA" id="ARBA00012438"/>
    </source>
</evidence>
<dbReference type="Pfam" id="PF08448">
    <property type="entry name" value="PAS_4"/>
    <property type="match status" value="1"/>
</dbReference>
<dbReference type="FunFam" id="3.30.450.20:FF:000060">
    <property type="entry name" value="Sensor protein FixL"/>
    <property type="match status" value="1"/>
</dbReference>
<evidence type="ECO:0000313" key="13">
    <source>
        <dbReference type="EMBL" id="QEH32275.1"/>
    </source>
</evidence>
<evidence type="ECO:0000259" key="11">
    <source>
        <dbReference type="PROSITE" id="PS50112"/>
    </source>
</evidence>
<dbReference type="Pfam" id="PF13185">
    <property type="entry name" value="GAF_2"/>
    <property type="match status" value="1"/>
</dbReference>
<evidence type="ECO:0000259" key="12">
    <source>
        <dbReference type="PROSITE" id="PS50113"/>
    </source>
</evidence>
<dbReference type="InterPro" id="IPR036890">
    <property type="entry name" value="HATPase_C_sf"/>
</dbReference>
<evidence type="ECO:0000256" key="10">
    <source>
        <dbReference type="ARBA" id="ARBA00070616"/>
    </source>
</evidence>
<dbReference type="Gene3D" id="2.10.70.100">
    <property type="match status" value="1"/>
</dbReference>
<evidence type="ECO:0000313" key="14">
    <source>
        <dbReference type="Proteomes" id="UP000324233"/>
    </source>
</evidence>
<dbReference type="InterPro" id="IPR013656">
    <property type="entry name" value="PAS_4"/>
</dbReference>
<dbReference type="SMART" id="SM00091">
    <property type="entry name" value="PAS"/>
    <property type="match status" value="3"/>
</dbReference>
<name>A0A5B9VWW7_9BACT</name>
<dbReference type="InterPro" id="IPR013655">
    <property type="entry name" value="PAS_fold_3"/>
</dbReference>
<dbReference type="Pfam" id="PF00989">
    <property type="entry name" value="PAS"/>
    <property type="match status" value="1"/>
</dbReference>
<dbReference type="Pfam" id="PF02518">
    <property type="entry name" value="HATPase_c"/>
    <property type="match status" value="1"/>
</dbReference>
<dbReference type="PANTHER" id="PTHR24421:SF10">
    <property type="entry name" value="NITRATE_NITRITE SENSOR PROTEIN NARQ"/>
    <property type="match status" value="1"/>
</dbReference>
<protein>
    <recommendedName>
        <fullName evidence="10">Sensor protein FixL</fullName>
        <ecNumber evidence="2">2.7.13.3</ecNumber>
    </recommendedName>
</protein>
<dbReference type="PROSITE" id="PS50112">
    <property type="entry name" value="PAS"/>
    <property type="match status" value="2"/>
</dbReference>
<dbReference type="Proteomes" id="UP000324233">
    <property type="component" value="Chromosome"/>
</dbReference>